<dbReference type="InterPro" id="IPR016181">
    <property type="entry name" value="Acyl_CoA_acyltransferase"/>
</dbReference>
<dbReference type="OrthoDB" id="3216107at2"/>
<dbReference type="PROSITE" id="PS51186">
    <property type="entry name" value="GNAT"/>
    <property type="match status" value="1"/>
</dbReference>
<dbReference type="PANTHER" id="PTHR43233:SF1">
    <property type="entry name" value="FAMILY N-ACETYLTRANSFERASE, PUTATIVE (AFU_ORTHOLOGUE AFUA_6G03350)-RELATED"/>
    <property type="match status" value="1"/>
</dbReference>
<proteinExistence type="predicted"/>
<dbReference type="PANTHER" id="PTHR43233">
    <property type="entry name" value="FAMILY N-ACETYLTRANSFERASE, PUTATIVE (AFU_ORTHOLOGUE AFUA_6G03350)-RELATED"/>
    <property type="match status" value="1"/>
</dbReference>
<dbReference type="EMBL" id="RZGZ01000002">
    <property type="protein sequence ID" value="RUR01537.1"/>
    <property type="molecule type" value="Genomic_DNA"/>
</dbReference>
<reference evidence="2 3" key="1">
    <citation type="submission" date="2018-12" db="EMBL/GenBank/DDBJ databases">
        <authorList>
            <person name="Li F."/>
        </authorList>
    </citation>
    <scope>NUCLEOTIDE SEQUENCE [LARGE SCALE GENOMIC DNA]</scope>
    <source>
        <strain evidence="2 3">EGI 6500705</strain>
    </source>
</reference>
<evidence type="ECO:0000313" key="3">
    <source>
        <dbReference type="Proteomes" id="UP000274909"/>
    </source>
</evidence>
<dbReference type="InterPro" id="IPR000182">
    <property type="entry name" value="GNAT_dom"/>
</dbReference>
<keyword evidence="2" id="KW-0808">Transferase</keyword>
<dbReference type="SUPFAM" id="SSF55729">
    <property type="entry name" value="Acyl-CoA N-acyltransferases (Nat)"/>
    <property type="match status" value="1"/>
</dbReference>
<accession>A0A433JTX6</accession>
<evidence type="ECO:0000259" key="1">
    <source>
        <dbReference type="PROSITE" id="PS51186"/>
    </source>
</evidence>
<name>A0A433JTX6_9MICO</name>
<dbReference type="GO" id="GO:0016747">
    <property type="term" value="F:acyltransferase activity, transferring groups other than amino-acyl groups"/>
    <property type="evidence" value="ECO:0007669"/>
    <property type="project" value="InterPro"/>
</dbReference>
<dbReference type="Pfam" id="PF00583">
    <property type="entry name" value="Acetyltransf_1"/>
    <property type="match status" value="1"/>
</dbReference>
<feature type="domain" description="N-acetyltransferase" evidence="1">
    <location>
        <begin position="14"/>
        <end position="150"/>
    </location>
</feature>
<gene>
    <name evidence="2" type="ORF">ELQ94_08580</name>
</gene>
<dbReference type="Gene3D" id="3.40.630.30">
    <property type="match status" value="1"/>
</dbReference>
<keyword evidence="3" id="KW-1185">Reference proteome</keyword>
<dbReference type="CDD" id="cd04301">
    <property type="entry name" value="NAT_SF"/>
    <property type="match status" value="1"/>
</dbReference>
<sequence>MDTVPFVSGTRTYVIDTDLERIDLAKVHHWLSTDAFWALGRSQETVERAAKASLNFGVYDAAGGLCAYARVVTDRATFAWLCDVYVDRDHRGEGLGLLLAQAVVDELAPMDLKRVLLSTADAHGLYEKAGFVTMPDPHKLMVLEPARTNES</sequence>
<evidence type="ECO:0000313" key="2">
    <source>
        <dbReference type="EMBL" id="RUR01537.1"/>
    </source>
</evidence>
<dbReference type="AlphaFoldDB" id="A0A433JTX6"/>
<protein>
    <submittedName>
        <fullName evidence="2">N-acetyltransferase</fullName>
    </submittedName>
</protein>
<dbReference type="InterPro" id="IPR053144">
    <property type="entry name" value="Acetyltransferase_Butenolide"/>
</dbReference>
<organism evidence="2 3">
    <name type="scientific">Labedella endophytica</name>
    <dbReference type="NCBI Taxonomy" id="1523160"/>
    <lineage>
        <taxon>Bacteria</taxon>
        <taxon>Bacillati</taxon>
        <taxon>Actinomycetota</taxon>
        <taxon>Actinomycetes</taxon>
        <taxon>Micrococcales</taxon>
        <taxon>Microbacteriaceae</taxon>
        <taxon>Labedella</taxon>
    </lineage>
</organism>
<dbReference type="Proteomes" id="UP000274909">
    <property type="component" value="Unassembled WGS sequence"/>
</dbReference>
<comment type="caution">
    <text evidence="2">The sequence shown here is derived from an EMBL/GenBank/DDBJ whole genome shotgun (WGS) entry which is preliminary data.</text>
</comment>